<dbReference type="PROSITE" id="PS01359">
    <property type="entry name" value="ZF_PHD_1"/>
    <property type="match status" value="1"/>
</dbReference>
<dbReference type="InterPro" id="IPR013083">
    <property type="entry name" value="Znf_RING/FYVE/PHD"/>
</dbReference>
<feature type="domain" description="PHD-type" evidence="6">
    <location>
        <begin position="1"/>
        <end position="66"/>
    </location>
</feature>
<organism evidence="7 8">
    <name type="scientific">Gryllus longicercus</name>
    <dbReference type="NCBI Taxonomy" id="2509291"/>
    <lineage>
        <taxon>Eukaryota</taxon>
        <taxon>Metazoa</taxon>
        <taxon>Ecdysozoa</taxon>
        <taxon>Arthropoda</taxon>
        <taxon>Hexapoda</taxon>
        <taxon>Insecta</taxon>
        <taxon>Pterygota</taxon>
        <taxon>Neoptera</taxon>
        <taxon>Polyneoptera</taxon>
        <taxon>Orthoptera</taxon>
        <taxon>Ensifera</taxon>
        <taxon>Gryllidea</taxon>
        <taxon>Grylloidea</taxon>
        <taxon>Gryllidae</taxon>
        <taxon>Gryllinae</taxon>
        <taxon>Gryllus</taxon>
    </lineage>
</organism>
<evidence type="ECO:0000256" key="3">
    <source>
        <dbReference type="ARBA" id="ARBA00022833"/>
    </source>
</evidence>
<dbReference type="SUPFAM" id="SSF57903">
    <property type="entry name" value="FYVE/PHD zinc finger"/>
    <property type="match status" value="1"/>
</dbReference>
<evidence type="ECO:0000259" key="6">
    <source>
        <dbReference type="PROSITE" id="PS50016"/>
    </source>
</evidence>
<dbReference type="PROSITE" id="PS50016">
    <property type="entry name" value="ZF_PHD_2"/>
    <property type="match status" value="1"/>
</dbReference>
<sequence length="285" mass="32901">MDVCMKCKSEIKPRNKPQDADYIDCDLCKGKLHPECTTLSISEQRVFALKKTPRELEYYCIKCKSVDIPRDLKSVIFKLNQKIDELQASNEALVKEVADLKKRNSSESISSGANYEYEDIYAEFIDRQRRSKNIIIYGLHEDQKQNKQQSHENDEKEIKSILSNITDTHIEFSFHRLGILNNMNKEPKTSKANDKVRPIKVLLPNSDLALDILRNKKKYKGNVKISPDMTLRQRSHMRNLISKINEESEKGNKDLHIKYINGVPKIFDSSANEKSLGSKNTNPEN</sequence>
<evidence type="ECO:0000313" key="7">
    <source>
        <dbReference type="EMBL" id="KAK7864359.1"/>
    </source>
</evidence>
<keyword evidence="1" id="KW-0479">Metal-binding</keyword>
<protein>
    <recommendedName>
        <fullName evidence="6">PHD-type domain-containing protein</fullName>
    </recommendedName>
</protein>
<evidence type="ECO:0000256" key="5">
    <source>
        <dbReference type="SAM" id="Coils"/>
    </source>
</evidence>
<feature type="coiled-coil region" evidence="5">
    <location>
        <begin position="76"/>
        <end position="103"/>
    </location>
</feature>
<name>A0AAN9Z659_9ORTH</name>
<dbReference type="AlphaFoldDB" id="A0AAN9Z659"/>
<evidence type="ECO:0000313" key="8">
    <source>
        <dbReference type="Proteomes" id="UP001378592"/>
    </source>
</evidence>
<keyword evidence="8" id="KW-1185">Reference proteome</keyword>
<keyword evidence="2 4" id="KW-0863">Zinc-finger</keyword>
<evidence type="ECO:0000256" key="4">
    <source>
        <dbReference type="PROSITE-ProRule" id="PRU00146"/>
    </source>
</evidence>
<proteinExistence type="predicted"/>
<dbReference type="Proteomes" id="UP001378592">
    <property type="component" value="Unassembled WGS sequence"/>
</dbReference>
<evidence type="ECO:0000256" key="2">
    <source>
        <dbReference type="ARBA" id="ARBA00022771"/>
    </source>
</evidence>
<accession>A0AAN9Z659</accession>
<dbReference type="EMBL" id="JAZDUA010000205">
    <property type="protein sequence ID" value="KAK7864359.1"/>
    <property type="molecule type" value="Genomic_DNA"/>
</dbReference>
<dbReference type="Gene3D" id="3.30.40.10">
    <property type="entry name" value="Zinc/RING finger domain, C3HC4 (zinc finger)"/>
    <property type="match status" value="1"/>
</dbReference>
<dbReference type="InterPro" id="IPR019786">
    <property type="entry name" value="Zinc_finger_PHD-type_CS"/>
</dbReference>
<gene>
    <name evidence="7" type="ORF">R5R35_007924</name>
</gene>
<dbReference type="GO" id="GO:0008270">
    <property type="term" value="F:zinc ion binding"/>
    <property type="evidence" value="ECO:0007669"/>
    <property type="project" value="UniProtKB-KW"/>
</dbReference>
<evidence type="ECO:0000256" key="1">
    <source>
        <dbReference type="ARBA" id="ARBA00022723"/>
    </source>
</evidence>
<keyword evidence="5" id="KW-0175">Coiled coil</keyword>
<reference evidence="7 8" key="1">
    <citation type="submission" date="2024-03" db="EMBL/GenBank/DDBJ databases">
        <title>The genome assembly and annotation of the cricket Gryllus longicercus Weissman &amp; Gray.</title>
        <authorList>
            <person name="Szrajer S."/>
            <person name="Gray D."/>
            <person name="Ylla G."/>
        </authorList>
    </citation>
    <scope>NUCLEOTIDE SEQUENCE [LARGE SCALE GENOMIC DNA]</scope>
    <source>
        <strain evidence="7">DAG 2021-001</strain>
        <tissue evidence="7">Whole body minus gut</tissue>
    </source>
</reference>
<comment type="caution">
    <text evidence="7">The sequence shown here is derived from an EMBL/GenBank/DDBJ whole genome shotgun (WGS) entry which is preliminary data.</text>
</comment>
<dbReference type="InterPro" id="IPR019787">
    <property type="entry name" value="Znf_PHD-finger"/>
</dbReference>
<dbReference type="InterPro" id="IPR011011">
    <property type="entry name" value="Znf_FYVE_PHD"/>
</dbReference>
<keyword evidence="3" id="KW-0862">Zinc</keyword>